<evidence type="ECO:0000256" key="3">
    <source>
        <dbReference type="ARBA" id="ARBA00022723"/>
    </source>
</evidence>
<dbReference type="InterPro" id="IPR023198">
    <property type="entry name" value="PGP-like_dom2"/>
</dbReference>
<comment type="caution">
    <text evidence="7">The sequence shown here is derived from an EMBL/GenBank/DDBJ whole genome shotgun (WGS) entry which is preliminary data.</text>
</comment>
<dbReference type="SFLD" id="SFLDS00003">
    <property type="entry name" value="Haloacid_Dehalogenase"/>
    <property type="match status" value="1"/>
</dbReference>
<dbReference type="EMBL" id="AHIE01000010">
    <property type="protein sequence ID" value="EHU01015.1"/>
    <property type="molecule type" value="Genomic_DNA"/>
</dbReference>
<dbReference type="PANTHER" id="PTHR46193:SF18">
    <property type="entry name" value="HEXITOL PHOSPHATASE B"/>
    <property type="match status" value="1"/>
</dbReference>
<dbReference type="InterPro" id="IPR036412">
    <property type="entry name" value="HAD-like_sf"/>
</dbReference>
<dbReference type="eggNOG" id="COG0637">
    <property type="taxonomic scope" value="Bacteria"/>
</dbReference>
<dbReference type="OrthoDB" id="9800058at2"/>
<keyword evidence="6" id="KW-0119">Carbohydrate metabolism</keyword>
<accession>H3RC92</accession>
<keyword evidence="4 7" id="KW-0378">Hydrolase</keyword>
<dbReference type="GO" id="GO:0016787">
    <property type="term" value="F:hydrolase activity"/>
    <property type="evidence" value="ECO:0007669"/>
    <property type="project" value="UniProtKB-KW"/>
</dbReference>
<keyword evidence="3" id="KW-0479">Metal-binding</keyword>
<evidence type="ECO:0000313" key="8">
    <source>
        <dbReference type="Proteomes" id="UP000005050"/>
    </source>
</evidence>
<dbReference type="Proteomes" id="UP000005050">
    <property type="component" value="Unassembled WGS sequence"/>
</dbReference>
<comment type="cofactor">
    <cofactor evidence="1">
        <name>Mg(2+)</name>
        <dbReference type="ChEBI" id="CHEBI:18420"/>
    </cofactor>
</comment>
<dbReference type="FunFam" id="3.40.50.1000:FF:000036">
    <property type="entry name" value="HAD family hydrolase"/>
    <property type="match status" value="1"/>
</dbReference>
<dbReference type="RefSeq" id="WP_006118948.1">
    <property type="nucleotide sequence ID" value="NZ_AHIE01000010.1"/>
</dbReference>
<dbReference type="SFLD" id="SFLDG01135">
    <property type="entry name" value="C1.5.6:_HAD__Beta-PGM__Phospha"/>
    <property type="match status" value="1"/>
</dbReference>
<evidence type="ECO:0000256" key="4">
    <source>
        <dbReference type="ARBA" id="ARBA00022801"/>
    </source>
</evidence>
<evidence type="ECO:0000256" key="2">
    <source>
        <dbReference type="ARBA" id="ARBA00006171"/>
    </source>
</evidence>
<evidence type="ECO:0000256" key="6">
    <source>
        <dbReference type="ARBA" id="ARBA00023277"/>
    </source>
</evidence>
<dbReference type="NCBIfam" id="NF008087">
    <property type="entry name" value="PRK10826.1"/>
    <property type="match status" value="1"/>
</dbReference>
<dbReference type="PATRIC" id="fig|660596.6.peg.1625"/>
<sequence length="249" mass="27770">MSYHRPVFAALFDMDGLLIDSEPLWDQAEMDIFSTLNIDLTRRHESPDTLGLRIDQTVRMWYETLPWSGPSQEAVTQRIIARAMELIAINRPLLPGVESALSLCKQHGLKTGLVSASPRFMLEQVLAMFNLNHYFDVLSSAEHLPYSKPHPQVYLNAAEALGIDPLHCVALEDSVNGMVASKAARMRSIVIPAASHQDDARWALADVKLSSLTQLTREHLRLNGKGAVTCCIPLKINASLQRHRFSFTG</sequence>
<dbReference type="SUPFAM" id="SSF56784">
    <property type="entry name" value="HAD-like"/>
    <property type="match status" value="1"/>
</dbReference>
<dbReference type="NCBIfam" id="TIGR01509">
    <property type="entry name" value="HAD-SF-IA-v3"/>
    <property type="match status" value="1"/>
</dbReference>
<dbReference type="CDD" id="cd07505">
    <property type="entry name" value="HAD_BPGM-like"/>
    <property type="match status" value="1"/>
</dbReference>
<reference evidence="7 8" key="1">
    <citation type="journal article" date="2012" name="Mol. Microbiol.">
        <title>The genetic and structural basis of two distinct terminal side branch residues in stewartan and amylovoran exopolysaccharides and their potential role in host adaptation.</title>
        <authorList>
            <person name="Wang X."/>
            <person name="Yang F."/>
            <person name="von Bodman S.B."/>
        </authorList>
    </citation>
    <scope>NUCLEOTIDE SEQUENCE [LARGE SCALE GENOMIC DNA]</scope>
    <source>
        <strain evidence="7 8">DC283</strain>
    </source>
</reference>
<dbReference type="InterPro" id="IPR023214">
    <property type="entry name" value="HAD_sf"/>
</dbReference>
<gene>
    <name evidence="7" type="primary">yniC</name>
    <name evidence="7" type="ORF">CKS_3383</name>
</gene>
<dbReference type="Gene3D" id="3.40.50.1000">
    <property type="entry name" value="HAD superfamily/HAD-like"/>
    <property type="match status" value="1"/>
</dbReference>
<dbReference type="Pfam" id="PF00702">
    <property type="entry name" value="Hydrolase"/>
    <property type="match status" value="1"/>
</dbReference>
<dbReference type="GO" id="GO:0000287">
    <property type="term" value="F:magnesium ion binding"/>
    <property type="evidence" value="ECO:0007669"/>
    <property type="project" value="UniProtKB-ARBA"/>
</dbReference>
<evidence type="ECO:0000256" key="5">
    <source>
        <dbReference type="ARBA" id="ARBA00022842"/>
    </source>
</evidence>
<name>H3RC92_PANSE</name>
<dbReference type="SFLD" id="SFLDG01129">
    <property type="entry name" value="C1.5:_HAD__Beta-PGM__Phosphata"/>
    <property type="match status" value="1"/>
</dbReference>
<dbReference type="PANTHER" id="PTHR46193">
    <property type="entry name" value="6-PHOSPHOGLUCONATE PHOSPHATASE"/>
    <property type="match status" value="1"/>
</dbReference>
<comment type="similarity">
    <text evidence="2">Belongs to the HAD-like hydrolase superfamily. CbbY/CbbZ/Gph/YieH family.</text>
</comment>
<proteinExistence type="inferred from homology"/>
<dbReference type="PRINTS" id="PR00413">
    <property type="entry name" value="HADHALOGNASE"/>
</dbReference>
<dbReference type="AlphaFoldDB" id="H3RC92"/>
<dbReference type="Gene3D" id="1.10.150.240">
    <property type="entry name" value="Putative phosphatase, domain 2"/>
    <property type="match status" value="1"/>
</dbReference>
<organism evidence="7 8">
    <name type="scientific">Pantoea stewartii subsp. stewartii DC283</name>
    <dbReference type="NCBI Taxonomy" id="660596"/>
    <lineage>
        <taxon>Bacteria</taxon>
        <taxon>Pseudomonadati</taxon>
        <taxon>Pseudomonadota</taxon>
        <taxon>Gammaproteobacteria</taxon>
        <taxon>Enterobacterales</taxon>
        <taxon>Erwiniaceae</taxon>
        <taxon>Pantoea</taxon>
    </lineage>
</organism>
<evidence type="ECO:0000313" key="7">
    <source>
        <dbReference type="EMBL" id="EHU01015.1"/>
    </source>
</evidence>
<keyword evidence="5" id="KW-0460">Magnesium</keyword>
<evidence type="ECO:0000256" key="1">
    <source>
        <dbReference type="ARBA" id="ARBA00001946"/>
    </source>
</evidence>
<dbReference type="InterPro" id="IPR051600">
    <property type="entry name" value="Beta-PGM-like"/>
</dbReference>
<protein>
    <submittedName>
        <fullName evidence="7">2-deoxyglucose-6-P phosphatase</fullName>
        <ecNumber evidence="7">3.1.3.-</ecNumber>
    </submittedName>
</protein>
<dbReference type="InterPro" id="IPR006439">
    <property type="entry name" value="HAD-SF_hydro_IA"/>
</dbReference>
<dbReference type="EC" id="3.1.3.-" evidence="7"/>